<keyword evidence="2" id="KW-1185">Reference proteome</keyword>
<dbReference type="RefSeq" id="WP_051214091.1">
    <property type="nucleotide sequence ID" value="NZ_CP021330.1"/>
</dbReference>
<reference evidence="1 2" key="1">
    <citation type="submission" date="2017-05" db="EMBL/GenBank/DDBJ databases">
        <title>Genome Analysis of Maritalea myrionectae HL2708#5.</title>
        <authorList>
            <consortium name="Cotde Inc.-PKNU"/>
            <person name="Jang D."/>
            <person name="Oh H.-M."/>
        </authorList>
    </citation>
    <scope>NUCLEOTIDE SEQUENCE [LARGE SCALE GENOMIC DNA]</scope>
    <source>
        <strain evidence="1 2">HL2708#5</strain>
    </source>
</reference>
<proteinExistence type="predicted"/>
<dbReference type="STRING" id="1122213.GCA_000423365_03301"/>
<accession>A0A2R4MAZ0</accession>
<evidence type="ECO:0000313" key="2">
    <source>
        <dbReference type="Proteomes" id="UP000258927"/>
    </source>
</evidence>
<dbReference type="Proteomes" id="UP000258927">
    <property type="component" value="Chromosome"/>
</dbReference>
<dbReference type="AlphaFoldDB" id="A0A2R4MAZ0"/>
<organism evidence="1 2">
    <name type="scientific">Maritalea myrionectae</name>
    <dbReference type="NCBI Taxonomy" id="454601"/>
    <lineage>
        <taxon>Bacteria</taxon>
        <taxon>Pseudomonadati</taxon>
        <taxon>Pseudomonadota</taxon>
        <taxon>Alphaproteobacteria</taxon>
        <taxon>Hyphomicrobiales</taxon>
        <taxon>Devosiaceae</taxon>
        <taxon>Maritalea</taxon>
    </lineage>
</organism>
<sequence>MPTLIRFVVFLAFLAALVFGSMVALTVFVEPTPREMTERIPARDLFGNNT</sequence>
<gene>
    <name evidence="1" type="ORF">MXMO3_00589</name>
</gene>
<dbReference type="KEGG" id="mmyr:MXMO3_00589"/>
<protein>
    <recommendedName>
        <fullName evidence="3">Histidine kinase</fullName>
    </recommendedName>
</protein>
<name>A0A2R4MAZ0_9HYPH</name>
<evidence type="ECO:0008006" key="3">
    <source>
        <dbReference type="Google" id="ProtNLM"/>
    </source>
</evidence>
<evidence type="ECO:0000313" key="1">
    <source>
        <dbReference type="EMBL" id="AVX03133.1"/>
    </source>
</evidence>
<dbReference type="EMBL" id="CP021330">
    <property type="protein sequence ID" value="AVX03133.1"/>
    <property type="molecule type" value="Genomic_DNA"/>
</dbReference>